<evidence type="ECO:0000313" key="2">
    <source>
        <dbReference type="EMBL" id="KAB5588109.1"/>
    </source>
</evidence>
<gene>
    <name evidence="2" type="ORF">CTheo_8451</name>
</gene>
<dbReference type="Pfam" id="PF00724">
    <property type="entry name" value="Oxidored_FMN"/>
    <property type="match status" value="1"/>
</dbReference>
<dbReference type="EMBL" id="SSOP01000568">
    <property type="protein sequence ID" value="KAB5588109.1"/>
    <property type="molecule type" value="Genomic_DNA"/>
</dbReference>
<comment type="caution">
    <text evidence="2">The sequence shown here is derived from an EMBL/GenBank/DDBJ whole genome shotgun (WGS) entry which is preliminary data.</text>
</comment>
<name>A0A5N5Q918_9AGAM</name>
<accession>A0A5N5Q918</accession>
<dbReference type="InterPro" id="IPR013785">
    <property type="entry name" value="Aldolase_TIM"/>
</dbReference>
<dbReference type="SUPFAM" id="SSF51395">
    <property type="entry name" value="FMN-linked oxidoreductases"/>
    <property type="match status" value="1"/>
</dbReference>
<dbReference type="GO" id="GO:0003959">
    <property type="term" value="F:NADPH dehydrogenase activity"/>
    <property type="evidence" value="ECO:0007669"/>
    <property type="project" value="TreeGrafter"/>
</dbReference>
<dbReference type="CDD" id="cd02933">
    <property type="entry name" value="OYE_like_FMN"/>
    <property type="match status" value="1"/>
</dbReference>
<dbReference type="Gene3D" id="3.20.20.70">
    <property type="entry name" value="Aldolase class I"/>
    <property type="match status" value="1"/>
</dbReference>
<dbReference type="InterPro" id="IPR001155">
    <property type="entry name" value="OxRdtase_FMN_N"/>
</dbReference>
<reference evidence="2 3" key="1">
    <citation type="journal article" date="2019" name="Fungal Biol. Biotechnol.">
        <title>Draft genome sequence of fastidious pathogen Ceratobasidium theobromae, which causes vascular-streak dieback in Theobroma cacao.</title>
        <authorList>
            <person name="Ali S.S."/>
            <person name="Asman A."/>
            <person name="Shao J."/>
            <person name="Firmansyah A.P."/>
            <person name="Susilo A.W."/>
            <person name="Rosmana A."/>
            <person name="McMahon P."/>
            <person name="Junaid M."/>
            <person name="Guest D."/>
            <person name="Kheng T.Y."/>
            <person name="Meinhardt L.W."/>
            <person name="Bailey B.A."/>
        </authorList>
    </citation>
    <scope>NUCLEOTIDE SEQUENCE [LARGE SCALE GENOMIC DNA]</scope>
    <source>
        <strain evidence="2 3">CT2</strain>
    </source>
</reference>
<evidence type="ECO:0000313" key="3">
    <source>
        <dbReference type="Proteomes" id="UP000383932"/>
    </source>
</evidence>
<keyword evidence="3" id="KW-1185">Reference proteome</keyword>
<protein>
    <submittedName>
        <fullName evidence="2">Inactive dehydrogenase EasA</fullName>
    </submittedName>
</protein>
<feature type="domain" description="NADH:flavin oxidoreductase/NADH oxidase N-terminal" evidence="1">
    <location>
        <begin position="10"/>
        <end position="349"/>
    </location>
</feature>
<sequence>MSTSGASSRLFDPLQVGDITLQHRVIMAPLTRYRADKNHVHGDLAVQYYGQRAEVPGTLLITEATFIAAEAGGYEYIPGIWNEAQIAAWKRIVEAVHSKGSFIFLQLWALGRSAEPKVLAAEGLPYVSSSPIPLTGIPEVPRELAKEDIRRYVGLYAQAAKNAVEKAGFDGVEIHSANGYLLDQFLQDVCNKRTDEYGGSVENRTRFTLEVTDAVVAAIGVKKTAIRFSPWSRFQDMRMDDPIPTFSYLMEQLAQRHPELAYVHFVEPRVSGDNEVGHAHEVGTPKHPDSNDFARKIWGSRPLLIAGGYKPDTAAAAAEQYPNAGIVFGRYFLANPDLPERLRMGIALNHYDRKTFYTNGAEGYIDYPRAAKVTA</sequence>
<evidence type="ECO:0000259" key="1">
    <source>
        <dbReference type="Pfam" id="PF00724"/>
    </source>
</evidence>
<dbReference type="InterPro" id="IPR045247">
    <property type="entry name" value="Oye-like"/>
</dbReference>
<dbReference type="AlphaFoldDB" id="A0A5N5Q918"/>
<dbReference type="Proteomes" id="UP000383932">
    <property type="component" value="Unassembled WGS sequence"/>
</dbReference>
<dbReference type="GO" id="GO:0010181">
    <property type="term" value="F:FMN binding"/>
    <property type="evidence" value="ECO:0007669"/>
    <property type="project" value="InterPro"/>
</dbReference>
<dbReference type="FunFam" id="3.20.20.70:FF:000138">
    <property type="entry name" value="NADPH dehydrogenase 1"/>
    <property type="match status" value="1"/>
</dbReference>
<proteinExistence type="predicted"/>
<organism evidence="2 3">
    <name type="scientific">Ceratobasidium theobromae</name>
    <dbReference type="NCBI Taxonomy" id="1582974"/>
    <lineage>
        <taxon>Eukaryota</taxon>
        <taxon>Fungi</taxon>
        <taxon>Dikarya</taxon>
        <taxon>Basidiomycota</taxon>
        <taxon>Agaricomycotina</taxon>
        <taxon>Agaricomycetes</taxon>
        <taxon>Cantharellales</taxon>
        <taxon>Ceratobasidiaceae</taxon>
        <taxon>Ceratobasidium</taxon>
    </lineage>
</organism>
<dbReference type="OrthoDB" id="276546at2759"/>
<dbReference type="PANTHER" id="PTHR22893:SF91">
    <property type="entry name" value="NADPH DEHYDROGENASE 2-RELATED"/>
    <property type="match status" value="1"/>
</dbReference>
<dbReference type="PANTHER" id="PTHR22893">
    <property type="entry name" value="NADH OXIDOREDUCTASE-RELATED"/>
    <property type="match status" value="1"/>
</dbReference>